<dbReference type="AlphaFoldDB" id="A0AAN8ZVL0"/>
<dbReference type="InterPro" id="IPR050975">
    <property type="entry name" value="Sleep_regulator"/>
</dbReference>
<dbReference type="PANTHER" id="PTHR33562">
    <property type="entry name" value="ATILLA, ISOFORM B-RELATED-RELATED"/>
    <property type="match status" value="1"/>
</dbReference>
<keyword evidence="1" id="KW-0732">Signal</keyword>
<gene>
    <name evidence="3" type="ORF">SK128_015418</name>
</gene>
<evidence type="ECO:0000256" key="2">
    <source>
        <dbReference type="ARBA" id="ARBA00023180"/>
    </source>
</evidence>
<dbReference type="Pfam" id="PF17064">
    <property type="entry name" value="QVR"/>
    <property type="match status" value="1"/>
</dbReference>
<sequence length="146" mass="16658">MEAKELPYNALKILVEASSAIQCYVCNSHTNQTCTDLSSPKAREFLKECGDEPDGQKYTLCRKVDMYMDMDYGKYHEKENRIHRACGWEEDETDDRDCYYKSGYNTRSWVCACKTDGCNGGALSSVNFALLLPLVFTAVLRMRGNF</sequence>
<protein>
    <recommendedName>
        <fullName evidence="5">Protein sleepless</fullName>
    </recommendedName>
</protein>
<keyword evidence="4" id="KW-1185">Reference proteome</keyword>
<name>A0AAN8ZVL0_HALRR</name>
<evidence type="ECO:0000313" key="3">
    <source>
        <dbReference type="EMBL" id="KAK7014076.1"/>
    </source>
</evidence>
<organism evidence="3 4">
    <name type="scientific">Halocaridina rubra</name>
    <name type="common">Hawaiian red shrimp</name>
    <dbReference type="NCBI Taxonomy" id="373956"/>
    <lineage>
        <taxon>Eukaryota</taxon>
        <taxon>Metazoa</taxon>
        <taxon>Ecdysozoa</taxon>
        <taxon>Arthropoda</taxon>
        <taxon>Crustacea</taxon>
        <taxon>Multicrustacea</taxon>
        <taxon>Malacostraca</taxon>
        <taxon>Eumalacostraca</taxon>
        <taxon>Eucarida</taxon>
        <taxon>Decapoda</taxon>
        <taxon>Pleocyemata</taxon>
        <taxon>Caridea</taxon>
        <taxon>Atyoidea</taxon>
        <taxon>Atyidae</taxon>
        <taxon>Halocaridina</taxon>
    </lineage>
</organism>
<evidence type="ECO:0008006" key="5">
    <source>
        <dbReference type="Google" id="ProtNLM"/>
    </source>
</evidence>
<evidence type="ECO:0000256" key="1">
    <source>
        <dbReference type="ARBA" id="ARBA00022729"/>
    </source>
</evidence>
<dbReference type="PANTHER" id="PTHR33562:SF14">
    <property type="entry name" value="PROTEIN QUIVER"/>
    <property type="match status" value="1"/>
</dbReference>
<dbReference type="GO" id="GO:0032222">
    <property type="term" value="P:regulation of synaptic transmission, cholinergic"/>
    <property type="evidence" value="ECO:0007669"/>
    <property type="project" value="InterPro"/>
</dbReference>
<dbReference type="InterPro" id="IPR031424">
    <property type="entry name" value="QVR-like"/>
</dbReference>
<dbReference type="Proteomes" id="UP001381693">
    <property type="component" value="Unassembled WGS sequence"/>
</dbReference>
<dbReference type="GO" id="GO:0030431">
    <property type="term" value="P:sleep"/>
    <property type="evidence" value="ECO:0007669"/>
    <property type="project" value="InterPro"/>
</dbReference>
<reference evidence="3 4" key="1">
    <citation type="submission" date="2023-11" db="EMBL/GenBank/DDBJ databases">
        <title>Halocaridina rubra genome assembly.</title>
        <authorList>
            <person name="Smith C."/>
        </authorList>
    </citation>
    <scope>NUCLEOTIDE SEQUENCE [LARGE SCALE GENOMIC DNA]</scope>
    <source>
        <strain evidence="3">EP-1</strain>
        <tissue evidence="3">Whole</tissue>
    </source>
</reference>
<evidence type="ECO:0000313" key="4">
    <source>
        <dbReference type="Proteomes" id="UP001381693"/>
    </source>
</evidence>
<accession>A0AAN8ZVL0</accession>
<keyword evidence="2" id="KW-0325">Glycoprotein</keyword>
<proteinExistence type="predicted"/>
<dbReference type="EMBL" id="JAXCGZ010023302">
    <property type="protein sequence ID" value="KAK7014076.1"/>
    <property type="molecule type" value="Genomic_DNA"/>
</dbReference>
<comment type="caution">
    <text evidence="3">The sequence shown here is derived from an EMBL/GenBank/DDBJ whole genome shotgun (WGS) entry which is preliminary data.</text>
</comment>